<keyword evidence="5" id="KW-0675">Receptor</keyword>
<evidence type="ECO:0000256" key="2">
    <source>
        <dbReference type="SAM" id="Coils"/>
    </source>
</evidence>
<feature type="region of interest" description="Disordered" evidence="3">
    <location>
        <begin position="492"/>
        <end position="561"/>
    </location>
</feature>
<dbReference type="Proteomes" id="UP000297703">
    <property type="component" value="Unassembled WGS sequence"/>
</dbReference>
<reference evidence="5 6" key="1">
    <citation type="submission" date="2019-04" db="EMBL/GenBank/DDBJ databases">
        <title>Draft genome of the big-headed turtle Platysternon megacephalum.</title>
        <authorList>
            <person name="Gong S."/>
        </authorList>
    </citation>
    <scope>NUCLEOTIDE SEQUENCE [LARGE SCALE GENOMIC DNA]</scope>
    <source>
        <strain evidence="5">DO16091913</strain>
        <tissue evidence="5">Muscle</tissue>
    </source>
</reference>
<organism evidence="5 6">
    <name type="scientific">Platysternon megacephalum</name>
    <name type="common">big-headed turtle</name>
    <dbReference type="NCBI Taxonomy" id="55544"/>
    <lineage>
        <taxon>Eukaryota</taxon>
        <taxon>Metazoa</taxon>
        <taxon>Chordata</taxon>
        <taxon>Craniata</taxon>
        <taxon>Vertebrata</taxon>
        <taxon>Euteleostomi</taxon>
        <taxon>Archelosauria</taxon>
        <taxon>Testudinata</taxon>
        <taxon>Testudines</taxon>
        <taxon>Cryptodira</taxon>
        <taxon>Durocryptodira</taxon>
        <taxon>Testudinoidea</taxon>
        <taxon>Platysternidae</taxon>
        <taxon>Platysternon</taxon>
    </lineage>
</organism>
<gene>
    <name evidence="5" type="ORF">DR999_PMT20875</name>
</gene>
<keyword evidence="6" id="KW-1185">Reference proteome</keyword>
<feature type="coiled-coil region" evidence="2">
    <location>
        <begin position="52"/>
        <end position="316"/>
    </location>
</feature>
<dbReference type="EMBL" id="QXTE01000511">
    <property type="protein sequence ID" value="TFJ97291.1"/>
    <property type="molecule type" value="Genomic_DNA"/>
</dbReference>
<dbReference type="GO" id="GO:0036158">
    <property type="term" value="P:outer dynein arm assembly"/>
    <property type="evidence" value="ECO:0007669"/>
    <property type="project" value="TreeGrafter"/>
</dbReference>
<dbReference type="InterPro" id="IPR049258">
    <property type="entry name" value="ODAD1_CC"/>
</dbReference>
<evidence type="ECO:0000256" key="3">
    <source>
        <dbReference type="SAM" id="MobiDB-lite"/>
    </source>
</evidence>
<dbReference type="OrthoDB" id="6766775at2759"/>
<dbReference type="AlphaFoldDB" id="A0A4D9DLP8"/>
<evidence type="ECO:0000313" key="5">
    <source>
        <dbReference type="EMBL" id="TFJ97291.1"/>
    </source>
</evidence>
<feature type="domain" description="ODAD1 central coiled coil region" evidence="4">
    <location>
        <begin position="148"/>
        <end position="433"/>
    </location>
</feature>
<keyword evidence="5" id="KW-0449">Lipoprotein</keyword>
<accession>A0A4D9DLP8</accession>
<dbReference type="PANTHER" id="PTHR21694">
    <property type="entry name" value="COILED-COIL DOMAIN-CONTAINING PROTEIN 63"/>
    <property type="match status" value="1"/>
</dbReference>
<dbReference type="InterPro" id="IPR051876">
    <property type="entry name" value="ODA-DC/CCD"/>
</dbReference>
<evidence type="ECO:0000256" key="1">
    <source>
        <dbReference type="ARBA" id="ARBA00023054"/>
    </source>
</evidence>
<evidence type="ECO:0000313" key="6">
    <source>
        <dbReference type="Proteomes" id="UP000297703"/>
    </source>
</evidence>
<name>A0A4D9DLP8_9SAUR</name>
<proteinExistence type="predicted"/>
<evidence type="ECO:0000259" key="4">
    <source>
        <dbReference type="Pfam" id="PF21773"/>
    </source>
</evidence>
<sequence>MPLHRSASSTRSEGSDLDLEGIAESELAKLQRQFRLLEGDRHAYTLQSQETIRKQLADLQRLEKEREGLLWELRVAEGRANRQREQEQAGSLRALLQHQDQVEEQAAAERRTVAQLDLEIRSWEKRLAGLAKQAGSAGVSQRHKALGQKRVRTLENQLDKASARFNSQLALNAGLREELETLRIERGRFEHLYRRLERELQETRKAIGAVIDSSSSAFDARDEAQTKLGQLREKAEKDLAQHGAEMKELQRVLDHDRRLRHFLDVKVQERTFTQEALEAKRKREQEEAEGKHRDPREELLESYEAAFKQIQQLTGEDDLDVLVEKFIAVEDQNFAQFNYVNEQNNELERLGERIAQVHREIQEARAQDEQEQQEQRAQTRALEMQQEAVVQEAQRLLRKEKVARKTLEQLKEGIRSLFRKLDCQCSALDEALGGSAVVRDGNIPVFLGLLEQRAHELLTMCSYLASKNYDLPYDPEETARLLLGQMAGSVPTAYPLRPPTAGGEYEAGSEEEERPLTHSELRDRILREVLSKEETPSLKKTQFTEPGGLRAAGGARRPMEA</sequence>
<feature type="coiled-coil region" evidence="2">
    <location>
        <begin position="340"/>
        <end position="413"/>
    </location>
</feature>
<dbReference type="STRING" id="55544.A0A4D9DLP8"/>
<feature type="compositionally biased region" description="Low complexity" evidence="3">
    <location>
        <begin position="547"/>
        <end position="561"/>
    </location>
</feature>
<feature type="compositionally biased region" description="Basic and acidic residues" evidence="3">
    <location>
        <begin position="514"/>
        <end position="537"/>
    </location>
</feature>
<dbReference type="Pfam" id="PF21773">
    <property type="entry name" value="ODAD1_CC"/>
    <property type="match status" value="1"/>
</dbReference>
<keyword evidence="1 2" id="KW-0175">Coiled coil</keyword>
<dbReference type="PANTHER" id="PTHR21694:SF35">
    <property type="entry name" value="OUTER DYNEIN ARM-DOCKING COMPLEX SUBUNIT 1"/>
    <property type="match status" value="1"/>
</dbReference>
<reference evidence="5 6" key="2">
    <citation type="submission" date="2019-04" db="EMBL/GenBank/DDBJ databases">
        <title>The genome sequence of big-headed turtle.</title>
        <authorList>
            <person name="Gong S."/>
        </authorList>
    </citation>
    <scope>NUCLEOTIDE SEQUENCE [LARGE SCALE GENOMIC DNA]</scope>
    <source>
        <strain evidence="5">DO16091913</strain>
        <tissue evidence="5">Muscle</tissue>
    </source>
</reference>
<dbReference type="GO" id="GO:0005930">
    <property type="term" value="C:axoneme"/>
    <property type="evidence" value="ECO:0007669"/>
    <property type="project" value="TreeGrafter"/>
</dbReference>
<dbReference type="GO" id="GO:0003341">
    <property type="term" value="P:cilium movement"/>
    <property type="evidence" value="ECO:0007669"/>
    <property type="project" value="TreeGrafter"/>
</dbReference>
<protein>
    <submittedName>
        <fullName evidence="5">Low-density lipoprotein receptor-related protein 2</fullName>
    </submittedName>
</protein>
<comment type="caution">
    <text evidence="5">The sequence shown here is derived from an EMBL/GenBank/DDBJ whole genome shotgun (WGS) entry which is preliminary data.</text>
</comment>